<organism evidence="3 4">
    <name type="scientific">Phycomyces blakesleeanus (strain ATCC 8743b / DSM 1359 / FGSC 10004 / NBRC 33097 / NRRL 1555)</name>
    <dbReference type="NCBI Taxonomy" id="763407"/>
    <lineage>
        <taxon>Eukaryota</taxon>
        <taxon>Fungi</taxon>
        <taxon>Fungi incertae sedis</taxon>
        <taxon>Mucoromycota</taxon>
        <taxon>Mucoromycotina</taxon>
        <taxon>Mucoromycetes</taxon>
        <taxon>Mucorales</taxon>
        <taxon>Phycomycetaceae</taxon>
        <taxon>Phycomyces</taxon>
    </lineage>
</organism>
<feature type="compositionally biased region" description="Basic residues" evidence="1">
    <location>
        <begin position="360"/>
        <end position="381"/>
    </location>
</feature>
<keyword evidence="4" id="KW-1185">Reference proteome</keyword>
<dbReference type="InParanoid" id="A0A167M7K9"/>
<proteinExistence type="predicted"/>
<sequence length="381" mass="43146">MGGSLPKTIPPLALVPFAMIQAHVFWFCSVVWLLYNNFSSSSSNTTLMIEPAYNKPKPKNKDTLPLQRTIKILEDKSNNTIHKKQRPRSFSEPPCNQIPITPLRPKRIQFNTSLSSLPETNADSDPGPRRPRQRRLFRVFSTHTQSQSHLHPQEQQSIIPENTMSSAVALMRPNRLDERIGKTCPPLWWQKTRLQIDMKKQSLPTEVPVLVLAPVHLHDNHENVIESAAARKSTDSAISVESGATLISSSPFPQPHSSPSPLPSPAILSRSARTASMLRSKFTPKSHQQQQQNTLSYQSADNAHHFVEPTQVTKKHRRATILGITRRFSRTAPKAATTTEEDPAETVSDRDQIDTAERSPRRKVFSRMSRWKKSKRLSFEQ</sequence>
<feature type="region of interest" description="Disordered" evidence="1">
    <location>
        <begin position="327"/>
        <end position="381"/>
    </location>
</feature>
<evidence type="ECO:0000313" key="3">
    <source>
        <dbReference type="EMBL" id="OAD72037.1"/>
    </source>
</evidence>
<evidence type="ECO:0000313" key="4">
    <source>
        <dbReference type="Proteomes" id="UP000077315"/>
    </source>
</evidence>
<dbReference type="OrthoDB" id="2284908at2759"/>
<feature type="region of interest" description="Disordered" evidence="1">
    <location>
        <begin position="280"/>
        <end position="301"/>
    </location>
</feature>
<feature type="compositionally biased region" description="Polar residues" evidence="1">
    <location>
        <begin position="283"/>
        <end position="301"/>
    </location>
</feature>
<keyword evidence="2" id="KW-1133">Transmembrane helix</keyword>
<dbReference type="Proteomes" id="UP000077315">
    <property type="component" value="Unassembled WGS sequence"/>
</dbReference>
<feature type="compositionally biased region" description="Basic and acidic residues" evidence="1">
    <location>
        <begin position="347"/>
        <end position="359"/>
    </location>
</feature>
<accession>A0A167M7K9</accession>
<gene>
    <name evidence="3" type="ORF">PHYBLDRAFT_169941</name>
</gene>
<evidence type="ECO:0000256" key="2">
    <source>
        <dbReference type="SAM" id="Phobius"/>
    </source>
</evidence>
<dbReference type="GeneID" id="28997124"/>
<feature type="compositionally biased region" description="Pro residues" evidence="1">
    <location>
        <begin position="252"/>
        <end position="264"/>
    </location>
</feature>
<dbReference type="AlphaFoldDB" id="A0A167M7K9"/>
<keyword evidence="2" id="KW-0472">Membrane</keyword>
<dbReference type="RefSeq" id="XP_018290077.1">
    <property type="nucleotide sequence ID" value="XM_018436218.1"/>
</dbReference>
<feature type="region of interest" description="Disordered" evidence="1">
    <location>
        <begin position="74"/>
        <end position="102"/>
    </location>
</feature>
<keyword evidence="2" id="KW-0812">Transmembrane</keyword>
<feature type="transmembrane region" description="Helical" evidence="2">
    <location>
        <begin position="12"/>
        <end position="35"/>
    </location>
</feature>
<name>A0A167M7K9_PHYB8</name>
<dbReference type="VEuPathDB" id="FungiDB:PHYBLDRAFT_169941"/>
<feature type="region of interest" description="Disordered" evidence="1">
    <location>
        <begin position="246"/>
        <end position="267"/>
    </location>
</feature>
<evidence type="ECO:0000256" key="1">
    <source>
        <dbReference type="SAM" id="MobiDB-lite"/>
    </source>
</evidence>
<reference evidence="4" key="1">
    <citation type="submission" date="2015-06" db="EMBL/GenBank/DDBJ databases">
        <title>Expansion of signal transduction pathways in fungi by whole-genome duplication.</title>
        <authorList>
            <consortium name="DOE Joint Genome Institute"/>
            <person name="Corrochano L.M."/>
            <person name="Kuo A."/>
            <person name="Marcet-Houben M."/>
            <person name="Polaino S."/>
            <person name="Salamov A."/>
            <person name="Villalobos J.M."/>
            <person name="Alvarez M.I."/>
            <person name="Avalos J."/>
            <person name="Benito E.P."/>
            <person name="Benoit I."/>
            <person name="Burger G."/>
            <person name="Camino L.P."/>
            <person name="Canovas D."/>
            <person name="Cerda-Olmedo E."/>
            <person name="Cheng J.-F."/>
            <person name="Dominguez A."/>
            <person name="Elias M."/>
            <person name="Eslava A.P."/>
            <person name="Glaser F."/>
            <person name="Grimwood J."/>
            <person name="Gutierrez G."/>
            <person name="Heitman J."/>
            <person name="Henrissat B."/>
            <person name="Iturriaga E.A."/>
            <person name="Lang B.F."/>
            <person name="Lavin J.L."/>
            <person name="Lee S."/>
            <person name="Li W."/>
            <person name="Lindquist E."/>
            <person name="Lopez-Garcia S."/>
            <person name="Luque E.M."/>
            <person name="Marcos A.T."/>
            <person name="Martin J."/>
            <person name="McCluskey K."/>
            <person name="Medina H.R."/>
            <person name="Miralles-Duran A."/>
            <person name="Miyazaki A."/>
            <person name="Munoz-Torres E."/>
            <person name="Oguiza J.A."/>
            <person name="Ohm R."/>
            <person name="Olmedo M."/>
            <person name="Orejas M."/>
            <person name="Ortiz-Castellanos L."/>
            <person name="Pisabarro A.G."/>
            <person name="Rodriguez-Romero J."/>
            <person name="Ruiz-Herrera J."/>
            <person name="Ruiz-Vazquez R."/>
            <person name="Sanz C."/>
            <person name="Schackwitz W."/>
            <person name="Schmutz J."/>
            <person name="Shahriari M."/>
            <person name="Shelest E."/>
            <person name="Silva-Franco F."/>
            <person name="Soanes D."/>
            <person name="Syed K."/>
            <person name="Tagua V.G."/>
            <person name="Talbot N.J."/>
            <person name="Thon M."/>
            <person name="De vries R.P."/>
            <person name="Wiebenga A."/>
            <person name="Yadav J.S."/>
            <person name="Braun E.L."/>
            <person name="Baker S."/>
            <person name="Garre V."/>
            <person name="Horwitz B."/>
            <person name="Torres-Martinez S."/>
            <person name="Idnurm A."/>
            <person name="Herrera-Estrella A."/>
            <person name="Gabaldon T."/>
            <person name="Grigoriev I.V."/>
        </authorList>
    </citation>
    <scope>NUCLEOTIDE SEQUENCE [LARGE SCALE GENOMIC DNA]</scope>
    <source>
        <strain evidence="4">NRRL 1555(-)</strain>
    </source>
</reference>
<protein>
    <submittedName>
        <fullName evidence="3">Uncharacterized protein</fullName>
    </submittedName>
</protein>
<dbReference type="EMBL" id="KV440984">
    <property type="protein sequence ID" value="OAD72037.1"/>
    <property type="molecule type" value="Genomic_DNA"/>
</dbReference>